<dbReference type="RefSeq" id="WP_344874146.1">
    <property type="nucleotide sequence ID" value="NZ_BAABAL010000007.1"/>
</dbReference>
<dbReference type="InterPro" id="IPR029058">
    <property type="entry name" value="AB_hydrolase_fold"/>
</dbReference>
<dbReference type="EMBL" id="BAABAL010000007">
    <property type="protein sequence ID" value="GAA4003468.1"/>
    <property type="molecule type" value="Genomic_DNA"/>
</dbReference>
<evidence type="ECO:0000256" key="2">
    <source>
        <dbReference type="ARBA" id="ARBA00022801"/>
    </source>
</evidence>
<evidence type="ECO:0000256" key="1">
    <source>
        <dbReference type="ARBA" id="ARBA00008645"/>
    </source>
</evidence>
<comment type="caution">
    <text evidence="4">The sequence shown here is derived from an EMBL/GenBank/DDBJ whole genome shotgun (WGS) entry which is preliminary data.</text>
</comment>
<dbReference type="SUPFAM" id="SSF53474">
    <property type="entry name" value="alpha/beta-Hydrolases"/>
    <property type="match status" value="1"/>
</dbReference>
<dbReference type="PANTHER" id="PTHR43798">
    <property type="entry name" value="MONOACYLGLYCEROL LIPASE"/>
    <property type="match status" value="1"/>
</dbReference>
<accession>A0ABP7RX40</accession>
<name>A0ABP7RX40_9PSEU</name>
<dbReference type="GO" id="GO:0016787">
    <property type="term" value="F:hydrolase activity"/>
    <property type="evidence" value="ECO:0007669"/>
    <property type="project" value="UniProtKB-KW"/>
</dbReference>
<keyword evidence="5" id="KW-1185">Reference proteome</keyword>
<gene>
    <name evidence="4" type="ORF">GCM10022247_25440</name>
</gene>
<dbReference type="Proteomes" id="UP001501747">
    <property type="component" value="Unassembled WGS sequence"/>
</dbReference>
<comment type="similarity">
    <text evidence="1">Belongs to the AB hydrolase superfamily.</text>
</comment>
<dbReference type="PRINTS" id="PR00111">
    <property type="entry name" value="ABHYDROLASE"/>
</dbReference>
<protein>
    <submittedName>
        <fullName evidence="4">Alpha/beta hydrolase</fullName>
    </submittedName>
</protein>
<feature type="domain" description="AB hydrolase-1" evidence="3">
    <location>
        <begin position="27"/>
        <end position="264"/>
    </location>
</feature>
<dbReference type="Gene3D" id="3.40.50.1820">
    <property type="entry name" value="alpha/beta hydrolase"/>
    <property type="match status" value="1"/>
</dbReference>
<sequence>MEEIEIRLPRAGITVRGRRFGSPGGLPVLCLHGWLDNCASFTPMASRLDGFELVTIDLPGHGLSDPVPSPTCQYLDYVACVLELARVQGWQRLQLIGHSLGGALSALIAGAAPSLVERLVLIDAIGPLSASPEVGRESVGRYLSAYLADEPAPVYRTRSQALKARVQLADILLDTASLLLERDLREVPGGFSWRSDNRLRHPFTMTFTEEQVRAYLGAITAPVLFVEAERTALREDYYPGRLAAVPNLTKVRLAGGHHLHVENPDPVAEAVRGFLGN</sequence>
<dbReference type="PANTHER" id="PTHR43798:SF14">
    <property type="entry name" value="SERINE HYDROLASE-LIKE PROTEIN DDB_G0286239"/>
    <property type="match status" value="1"/>
</dbReference>
<dbReference type="InterPro" id="IPR000073">
    <property type="entry name" value="AB_hydrolase_1"/>
</dbReference>
<evidence type="ECO:0000259" key="3">
    <source>
        <dbReference type="Pfam" id="PF00561"/>
    </source>
</evidence>
<proteinExistence type="inferred from homology"/>
<organism evidence="4 5">
    <name type="scientific">Allokutzneria multivorans</name>
    <dbReference type="NCBI Taxonomy" id="1142134"/>
    <lineage>
        <taxon>Bacteria</taxon>
        <taxon>Bacillati</taxon>
        <taxon>Actinomycetota</taxon>
        <taxon>Actinomycetes</taxon>
        <taxon>Pseudonocardiales</taxon>
        <taxon>Pseudonocardiaceae</taxon>
        <taxon>Allokutzneria</taxon>
    </lineage>
</organism>
<dbReference type="Pfam" id="PF00561">
    <property type="entry name" value="Abhydrolase_1"/>
    <property type="match status" value="1"/>
</dbReference>
<reference evidence="5" key="1">
    <citation type="journal article" date="2019" name="Int. J. Syst. Evol. Microbiol.">
        <title>The Global Catalogue of Microorganisms (GCM) 10K type strain sequencing project: providing services to taxonomists for standard genome sequencing and annotation.</title>
        <authorList>
            <consortium name="The Broad Institute Genomics Platform"/>
            <consortium name="The Broad Institute Genome Sequencing Center for Infectious Disease"/>
            <person name="Wu L."/>
            <person name="Ma J."/>
        </authorList>
    </citation>
    <scope>NUCLEOTIDE SEQUENCE [LARGE SCALE GENOMIC DNA]</scope>
    <source>
        <strain evidence="5">JCM 17342</strain>
    </source>
</reference>
<keyword evidence="2 4" id="KW-0378">Hydrolase</keyword>
<dbReference type="InterPro" id="IPR050266">
    <property type="entry name" value="AB_hydrolase_sf"/>
</dbReference>
<evidence type="ECO:0000313" key="4">
    <source>
        <dbReference type="EMBL" id="GAA4003468.1"/>
    </source>
</evidence>
<evidence type="ECO:0000313" key="5">
    <source>
        <dbReference type="Proteomes" id="UP001501747"/>
    </source>
</evidence>